<keyword evidence="6" id="KW-0812">Transmembrane</keyword>
<feature type="active site" evidence="5">
    <location>
        <position position="383"/>
    </location>
</feature>
<evidence type="ECO:0000259" key="8">
    <source>
        <dbReference type="Pfam" id="PF08541"/>
    </source>
</evidence>
<organism evidence="9 10">
    <name type="scientific">Spirodela intermedia</name>
    <name type="common">Intermediate duckweed</name>
    <dbReference type="NCBI Taxonomy" id="51605"/>
    <lineage>
        <taxon>Eukaryota</taxon>
        <taxon>Viridiplantae</taxon>
        <taxon>Streptophyta</taxon>
        <taxon>Embryophyta</taxon>
        <taxon>Tracheophyta</taxon>
        <taxon>Spermatophyta</taxon>
        <taxon>Magnoliopsida</taxon>
        <taxon>Liliopsida</taxon>
        <taxon>Araceae</taxon>
        <taxon>Lemnoideae</taxon>
        <taxon>Spirodela</taxon>
    </lineage>
</organism>
<dbReference type="OrthoDB" id="329835at2759"/>
<feature type="active site" evidence="5">
    <location>
        <position position="379"/>
    </location>
</feature>
<comment type="similarity">
    <text evidence="1 4">Belongs to the thiolase-like superfamily. Chalcone/stilbene synthases family.</text>
</comment>
<dbReference type="EMBL" id="LR746278">
    <property type="protein sequence ID" value="CAA7408832.1"/>
    <property type="molecule type" value="Genomic_DNA"/>
</dbReference>
<name>A0A7I8LG89_SPIIN</name>
<feature type="domain" description="FAE" evidence="7">
    <location>
        <begin position="28"/>
        <end position="311"/>
    </location>
</feature>
<dbReference type="Gene3D" id="3.40.47.10">
    <property type="match status" value="1"/>
</dbReference>
<keyword evidence="6" id="KW-1133">Transmembrane helix</keyword>
<evidence type="ECO:0000256" key="4">
    <source>
        <dbReference type="PIRNR" id="PIRNR036417"/>
    </source>
</evidence>
<keyword evidence="6" id="KW-0472">Membrane</keyword>
<dbReference type="GO" id="GO:0016020">
    <property type="term" value="C:membrane"/>
    <property type="evidence" value="ECO:0007669"/>
    <property type="project" value="InterPro"/>
</dbReference>
<dbReference type="Pfam" id="PF08541">
    <property type="entry name" value="ACP_syn_III_C"/>
    <property type="match status" value="1"/>
</dbReference>
<feature type="active site" evidence="5">
    <location>
        <position position="346"/>
    </location>
</feature>
<dbReference type="InterPro" id="IPR012392">
    <property type="entry name" value="3-ktacl-CoA_syn"/>
</dbReference>
<proteinExistence type="inferred from homology"/>
<dbReference type="Pfam" id="PF08392">
    <property type="entry name" value="FAE1_CUT1_RppA"/>
    <property type="match status" value="1"/>
</dbReference>
<dbReference type="PIRSF" id="PIRSF036417">
    <property type="entry name" value="3-ktacl-CoA_syn"/>
    <property type="match status" value="1"/>
</dbReference>
<dbReference type="PANTHER" id="PTHR31561">
    <property type="entry name" value="3-KETOACYL-COA SYNTHASE"/>
    <property type="match status" value="1"/>
</dbReference>
<evidence type="ECO:0000256" key="6">
    <source>
        <dbReference type="SAM" id="Phobius"/>
    </source>
</evidence>
<dbReference type="GO" id="GO:0006633">
    <property type="term" value="P:fatty acid biosynthetic process"/>
    <property type="evidence" value="ECO:0007669"/>
    <property type="project" value="UniProtKB-UniPathway"/>
</dbReference>
<dbReference type="AlphaFoldDB" id="A0A7I8LG89"/>
<gene>
    <name evidence="9" type="ORF">SI8410_15019510</name>
</gene>
<dbReference type="InterPro" id="IPR013747">
    <property type="entry name" value="ACP_syn_III_C"/>
</dbReference>
<feature type="active site" evidence="5">
    <location>
        <position position="251"/>
    </location>
</feature>
<feature type="active site" evidence="5">
    <location>
        <position position="350"/>
    </location>
</feature>
<feature type="domain" description="Beta-ketoacyl-[acyl-carrier-protein] synthase III C-terminal" evidence="8">
    <location>
        <begin position="345"/>
        <end position="424"/>
    </location>
</feature>
<evidence type="ECO:0000259" key="7">
    <source>
        <dbReference type="Pfam" id="PF08392"/>
    </source>
</evidence>
<dbReference type="InterPro" id="IPR016039">
    <property type="entry name" value="Thiolase-like"/>
</dbReference>
<sequence>MEVGAFLWEDKLAVAALAWCLTVALVAYAARRPKRVYLLDYACHKPEDATKCSYEASEYFVLKSGRYTADSVDFMRTIFLKSGLGNETYVPSFLFEQDGDPRLATAIREAEEGLFSAADAVLRKTRMDPEMIDVVVVTCSMLWPAPSLSSMIVNHCKLRPDVKTFNLSGMGCSAGGLAMDLAARILRQKSGGYALVLATESTSLNWYFGNNRSMLVTNCIFRVGAAAALLTSDPARRRSAMMELVHALRTHHGASDPSFQSALQREDEMGTGGVELSKDLVCVAGAALREHIRSLALRMLPISELLQYACAAARSAALRAVATRGAAAQGKVAQPPVPDFTQAFEHMCFHPGGKAVINKLWRLMRLPDEMVEPARMTLHRFGNTSSSSIFYELGYFEAKGKLKRGDRLWMLAFGTGFKVSSLVWVALRDSRVDPDNPWADCAHIYPVEVPL</sequence>
<evidence type="ECO:0000256" key="3">
    <source>
        <dbReference type="ARBA" id="ARBA00023315"/>
    </source>
</evidence>
<evidence type="ECO:0000256" key="5">
    <source>
        <dbReference type="PIRSR" id="PIRSR036417-1"/>
    </source>
</evidence>
<dbReference type="CDD" id="cd00831">
    <property type="entry name" value="CHS_like"/>
    <property type="match status" value="1"/>
</dbReference>
<protein>
    <recommendedName>
        <fullName evidence="4">3-ketoacyl-CoA synthase</fullName>
        <ecNumber evidence="4">2.3.1.-</ecNumber>
    </recommendedName>
</protein>
<dbReference type="SUPFAM" id="SSF53901">
    <property type="entry name" value="Thiolase-like"/>
    <property type="match status" value="2"/>
</dbReference>
<dbReference type="InterPro" id="IPR013601">
    <property type="entry name" value="FAE1_typ3_polyketide_synth"/>
</dbReference>
<evidence type="ECO:0000256" key="2">
    <source>
        <dbReference type="ARBA" id="ARBA00022679"/>
    </source>
</evidence>
<dbReference type="Proteomes" id="UP000663760">
    <property type="component" value="Chromosome 15"/>
</dbReference>
<reference evidence="9" key="1">
    <citation type="submission" date="2020-02" db="EMBL/GenBank/DDBJ databases">
        <authorList>
            <person name="Scholz U."/>
            <person name="Mascher M."/>
            <person name="Fiebig A."/>
        </authorList>
    </citation>
    <scope>NUCLEOTIDE SEQUENCE</scope>
</reference>
<feature type="transmembrane region" description="Helical" evidence="6">
    <location>
        <begin position="12"/>
        <end position="30"/>
    </location>
</feature>
<dbReference type="EC" id="2.3.1.-" evidence="4"/>
<accession>A0A7I8LG89</accession>
<dbReference type="UniPathway" id="UPA00094"/>
<comment type="pathway">
    <text evidence="4">Lipid metabolism; fatty acid biosynthesis.</text>
</comment>
<evidence type="ECO:0000313" key="10">
    <source>
        <dbReference type="Proteomes" id="UP000663760"/>
    </source>
</evidence>
<keyword evidence="3 4" id="KW-0012">Acyltransferase</keyword>
<evidence type="ECO:0000313" key="9">
    <source>
        <dbReference type="EMBL" id="CAA7408832.1"/>
    </source>
</evidence>
<feature type="active site" evidence="5">
    <location>
        <position position="172"/>
    </location>
</feature>
<keyword evidence="2 4" id="KW-0808">Transferase</keyword>
<dbReference type="GO" id="GO:0016747">
    <property type="term" value="F:acyltransferase activity, transferring groups other than amino-acyl groups"/>
    <property type="evidence" value="ECO:0007669"/>
    <property type="project" value="InterPro"/>
</dbReference>
<evidence type="ECO:0000256" key="1">
    <source>
        <dbReference type="ARBA" id="ARBA00005531"/>
    </source>
</evidence>
<keyword evidence="10" id="KW-1185">Reference proteome</keyword>